<keyword evidence="1" id="KW-0812">Transmembrane</keyword>
<keyword evidence="1" id="KW-1133">Transmembrane helix</keyword>
<protein>
    <submittedName>
        <fullName evidence="2">Uncharacterized protein</fullName>
    </submittedName>
</protein>
<proteinExistence type="predicted"/>
<evidence type="ECO:0000256" key="1">
    <source>
        <dbReference type="SAM" id="Phobius"/>
    </source>
</evidence>
<reference evidence="2" key="1">
    <citation type="journal article" date="2021" name="Proc. Natl. Acad. Sci. U.S.A.">
        <title>A Catalog of Tens of Thousands of Viruses from Human Metagenomes Reveals Hidden Associations with Chronic Diseases.</title>
        <authorList>
            <person name="Tisza M.J."/>
            <person name="Buck C.B."/>
        </authorList>
    </citation>
    <scope>NUCLEOTIDE SEQUENCE</scope>
    <source>
        <strain evidence="2">CtEQ64</strain>
    </source>
</reference>
<keyword evidence="1" id="KW-0472">Membrane</keyword>
<feature type="transmembrane region" description="Helical" evidence="1">
    <location>
        <begin position="20"/>
        <end position="39"/>
    </location>
</feature>
<organism evidence="2">
    <name type="scientific">virus sp. ctEQ64</name>
    <dbReference type="NCBI Taxonomy" id="2825809"/>
    <lineage>
        <taxon>Viruses</taxon>
    </lineage>
</organism>
<dbReference type="EMBL" id="BK059112">
    <property type="protein sequence ID" value="DAE31855.1"/>
    <property type="molecule type" value="Genomic_DNA"/>
</dbReference>
<accession>A0A8S5RKF8</accession>
<evidence type="ECO:0000313" key="2">
    <source>
        <dbReference type="EMBL" id="DAE31855.1"/>
    </source>
</evidence>
<name>A0A8S5RKF8_9VIRU</name>
<sequence length="40" mass="4560">MSPKSLLPSVSRYFFSGVDYTFSIINTLTMVVVEGYSYFL</sequence>